<dbReference type="InterPro" id="IPR002347">
    <property type="entry name" value="SDR_fam"/>
</dbReference>
<accession>S8FIQ0</accession>
<dbReference type="PANTHER" id="PTHR43550:SF3">
    <property type="entry name" value="3-KETODIHYDROSPHINGOSINE REDUCTASE"/>
    <property type="match status" value="1"/>
</dbReference>
<dbReference type="AlphaFoldDB" id="S8FIQ0"/>
<keyword evidence="3" id="KW-1185">Reference proteome</keyword>
<evidence type="ECO:0000313" key="2">
    <source>
        <dbReference type="EMBL" id="EPS98254.1"/>
    </source>
</evidence>
<dbReference type="InParanoid" id="S8FIQ0"/>
<proteinExistence type="predicted"/>
<protein>
    <recommendedName>
        <fullName evidence="4">Oxidoreductase</fullName>
    </recommendedName>
</protein>
<evidence type="ECO:0008006" key="4">
    <source>
        <dbReference type="Google" id="ProtNLM"/>
    </source>
</evidence>
<dbReference type="GO" id="GO:0047560">
    <property type="term" value="F:3-dehydrosphinganine reductase activity"/>
    <property type="evidence" value="ECO:0007669"/>
    <property type="project" value="TreeGrafter"/>
</dbReference>
<dbReference type="PANTHER" id="PTHR43550">
    <property type="entry name" value="3-KETODIHYDROSPHINGOSINE REDUCTASE"/>
    <property type="match status" value="1"/>
</dbReference>
<evidence type="ECO:0000256" key="1">
    <source>
        <dbReference type="SAM" id="Phobius"/>
    </source>
</evidence>
<dbReference type="EMBL" id="KE504167">
    <property type="protein sequence ID" value="EPS98254.1"/>
    <property type="molecule type" value="Genomic_DNA"/>
</dbReference>
<dbReference type="eggNOG" id="KOG1210">
    <property type="taxonomic scope" value="Eukaryota"/>
</dbReference>
<sequence length="321" mass="34882">MFFQSKWDPRGRHCFITGGSSGLGLSLAVLLVRKGANVSIVARNEERLKKALETLEAARVTEDQILNSYSFGVNSEAGAVAAIEAASQPYGGRSPDDFFLCAGGSIPGYFVEQTEASMREGMEVAYWVQAASALAAAKRLVSRHEKGKIVFVSSVLAYFSIVGYSTYSPGKFALRGLAESLRSEFGLYGIDVHIAFPATIYTSGYERENLTKPKITLKIEEADSGATPDVVAAAVFKGVQSGDFHIAYDFIGQVFRASTAGASPRTGYLTDIFYSLVGYIALPIWRQSVDTTVRKHRQEHDDYLAARQYFKDAGSGSTILK</sequence>
<name>S8FIQ0_FOMSC</name>
<dbReference type="OrthoDB" id="10267115at2759"/>
<dbReference type="PRINTS" id="PR00081">
    <property type="entry name" value="GDHRDH"/>
</dbReference>
<dbReference type="HOGENOM" id="CLU_010194_3_0_1"/>
<gene>
    <name evidence="2" type="ORF">FOMPIDRAFT_1126929</name>
</gene>
<organism evidence="2 3">
    <name type="scientific">Fomitopsis schrenkii</name>
    <name type="common">Brown rot fungus</name>
    <dbReference type="NCBI Taxonomy" id="2126942"/>
    <lineage>
        <taxon>Eukaryota</taxon>
        <taxon>Fungi</taxon>
        <taxon>Dikarya</taxon>
        <taxon>Basidiomycota</taxon>
        <taxon>Agaricomycotina</taxon>
        <taxon>Agaricomycetes</taxon>
        <taxon>Polyporales</taxon>
        <taxon>Fomitopsis</taxon>
    </lineage>
</organism>
<dbReference type="STRING" id="743788.S8FIQ0"/>
<evidence type="ECO:0000313" key="3">
    <source>
        <dbReference type="Proteomes" id="UP000015241"/>
    </source>
</evidence>
<dbReference type="InterPro" id="IPR036291">
    <property type="entry name" value="NAD(P)-bd_dom_sf"/>
</dbReference>
<dbReference type="Pfam" id="PF00106">
    <property type="entry name" value="adh_short"/>
    <property type="match status" value="1"/>
</dbReference>
<dbReference type="GO" id="GO:0005789">
    <property type="term" value="C:endoplasmic reticulum membrane"/>
    <property type="evidence" value="ECO:0007669"/>
    <property type="project" value="TreeGrafter"/>
</dbReference>
<dbReference type="FunFam" id="3.40.50.720:FF:000468">
    <property type="entry name" value="Short-chain dehydrogenase, putative"/>
    <property type="match status" value="1"/>
</dbReference>
<dbReference type="FunCoup" id="S8FIQ0">
    <property type="interactions" value="120"/>
</dbReference>
<keyword evidence="1" id="KW-0472">Membrane</keyword>
<feature type="transmembrane region" description="Helical" evidence="1">
    <location>
        <begin position="149"/>
        <end position="167"/>
    </location>
</feature>
<dbReference type="Gene3D" id="3.40.50.720">
    <property type="entry name" value="NAD(P)-binding Rossmann-like Domain"/>
    <property type="match status" value="1"/>
</dbReference>
<dbReference type="GO" id="GO:0006666">
    <property type="term" value="P:3-keto-sphinganine metabolic process"/>
    <property type="evidence" value="ECO:0007669"/>
    <property type="project" value="TreeGrafter"/>
</dbReference>
<keyword evidence="1" id="KW-0812">Transmembrane</keyword>
<dbReference type="SUPFAM" id="SSF51735">
    <property type="entry name" value="NAD(P)-binding Rossmann-fold domains"/>
    <property type="match status" value="1"/>
</dbReference>
<dbReference type="Proteomes" id="UP000015241">
    <property type="component" value="Unassembled WGS sequence"/>
</dbReference>
<dbReference type="GO" id="GO:0030148">
    <property type="term" value="P:sphingolipid biosynthetic process"/>
    <property type="evidence" value="ECO:0007669"/>
    <property type="project" value="TreeGrafter"/>
</dbReference>
<reference evidence="2 3" key="1">
    <citation type="journal article" date="2012" name="Science">
        <title>The Paleozoic origin of enzymatic lignin decomposition reconstructed from 31 fungal genomes.</title>
        <authorList>
            <person name="Floudas D."/>
            <person name="Binder M."/>
            <person name="Riley R."/>
            <person name="Barry K."/>
            <person name="Blanchette R.A."/>
            <person name="Henrissat B."/>
            <person name="Martinez A.T."/>
            <person name="Otillar R."/>
            <person name="Spatafora J.W."/>
            <person name="Yadav J.S."/>
            <person name="Aerts A."/>
            <person name="Benoit I."/>
            <person name="Boyd A."/>
            <person name="Carlson A."/>
            <person name="Copeland A."/>
            <person name="Coutinho P.M."/>
            <person name="de Vries R.P."/>
            <person name="Ferreira P."/>
            <person name="Findley K."/>
            <person name="Foster B."/>
            <person name="Gaskell J."/>
            <person name="Glotzer D."/>
            <person name="Gorecki P."/>
            <person name="Heitman J."/>
            <person name="Hesse C."/>
            <person name="Hori C."/>
            <person name="Igarashi K."/>
            <person name="Jurgens J.A."/>
            <person name="Kallen N."/>
            <person name="Kersten P."/>
            <person name="Kohler A."/>
            <person name="Kuees U."/>
            <person name="Kumar T.K.A."/>
            <person name="Kuo A."/>
            <person name="LaButti K."/>
            <person name="Larrondo L.F."/>
            <person name="Lindquist E."/>
            <person name="Ling A."/>
            <person name="Lombard V."/>
            <person name="Lucas S."/>
            <person name="Lundell T."/>
            <person name="Martin R."/>
            <person name="McLaughlin D.J."/>
            <person name="Morgenstern I."/>
            <person name="Morin E."/>
            <person name="Murat C."/>
            <person name="Nagy L.G."/>
            <person name="Nolan M."/>
            <person name="Ohm R.A."/>
            <person name="Patyshakuliyeva A."/>
            <person name="Rokas A."/>
            <person name="Ruiz-Duenas F.J."/>
            <person name="Sabat G."/>
            <person name="Salamov A."/>
            <person name="Samejima M."/>
            <person name="Schmutz J."/>
            <person name="Slot J.C."/>
            <person name="St John F."/>
            <person name="Stenlid J."/>
            <person name="Sun H."/>
            <person name="Sun S."/>
            <person name="Syed K."/>
            <person name="Tsang A."/>
            <person name="Wiebenga A."/>
            <person name="Young D."/>
            <person name="Pisabarro A."/>
            <person name="Eastwood D.C."/>
            <person name="Martin F."/>
            <person name="Cullen D."/>
            <person name="Grigoriev I.V."/>
            <person name="Hibbett D.S."/>
        </authorList>
    </citation>
    <scope>NUCLEOTIDE SEQUENCE</scope>
    <source>
        <strain evidence="3">FP-58527</strain>
    </source>
</reference>
<keyword evidence="1" id="KW-1133">Transmembrane helix</keyword>